<name>A0ABW5W8T9_9PSEU</name>
<keyword evidence="2" id="KW-1185">Reference proteome</keyword>
<sequence>MRSVGAGVVRPRERAAGRVLVGRATTVWRRTTSTEWTGQHAMARVAVPGQRMIAFT</sequence>
<reference evidence="2" key="1">
    <citation type="journal article" date="2019" name="Int. J. Syst. Evol. Microbiol.">
        <title>The Global Catalogue of Microorganisms (GCM) 10K type strain sequencing project: providing services to taxonomists for standard genome sequencing and annotation.</title>
        <authorList>
            <consortium name="The Broad Institute Genomics Platform"/>
            <consortium name="The Broad Institute Genome Sequencing Center for Infectious Disease"/>
            <person name="Wu L."/>
            <person name="Ma J."/>
        </authorList>
    </citation>
    <scope>NUCLEOTIDE SEQUENCE [LARGE SCALE GENOMIC DNA]</scope>
    <source>
        <strain evidence="2">IBRC-M 10906</strain>
    </source>
</reference>
<gene>
    <name evidence="1" type="ORF">ACFS2C_06295</name>
</gene>
<evidence type="ECO:0000313" key="1">
    <source>
        <dbReference type="EMBL" id="MFD2798998.1"/>
    </source>
</evidence>
<dbReference type="Proteomes" id="UP001597478">
    <property type="component" value="Unassembled WGS sequence"/>
</dbReference>
<organism evidence="1 2">
    <name type="scientific">Prauserella oleivorans</name>
    <dbReference type="NCBI Taxonomy" id="1478153"/>
    <lineage>
        <taxon>Bacteria</taxon>
        <taxon>Bacillati</taxon>
        <taxon>Actinomycetota</taxon>
        <taxon>Actinomycetes</taxon>
        <taxon>Pseudonocardiales</taxon>
        <taxon>Pseudonocardiaceae</taxon>
        <taxon>Prauserella</taxon>
    </lineage>
</organism>
<dbReference type="EMBL" id="JBHUOF010000007">
    <property type="protein sequence ID" value="MFD2798998.1"/>
    <property type="molecule type" value="Genomic_DNA"/>
</dbReference>
<protein>
    <submittedName>
        <fullName evidence="1">Uncharacterized protein</fullName>
    </submittedName>
</protein>
<proteinExistence type="predicted"/>
<accession>A0ABW5W8T9</accession>
<comment type="caution">
    <text evidence="1">The sequence shown here is derived from an EMBL/GenBank/DDBJ whole genome shotgun (WGS) entry which is preliminary data.</text>
</comment>
<dbReference type="RefSeq" id="WP_377386734.1">
    <property type="nucleotide sequence ID" value="NZ_JBHSAN010000006.1"/>
</dbReference>
<evidence type="ECO:0000313" key="2">
    <source>
        <dbReference type="Proteomes" id="UP001597478"/>
    </source>
</evidence>